<dbReference type="PANTHER" id="PTHR43289:SF34">
    <property type="entry name" value="SERINE_THREONINE-PROTEIN KINASE YBDM-RELATED"/>
    <property type="match status" value="1"/>
</dbReference>
<sequence>MTLPHDDPSASQTAPADGTATPGTLPSDALPVNAPTVIALGSGRETAVPVATVPPVGQVATQIVASGASGATAVPAPAVTAGPATAGPWTGSGASMAVQPGMVLSHTFIVEQVVARGGMGEVYRARHVELNTLHAIKVILPELAQDPKLVDLFRREASVLRQVRHDAVVAYDGINRDEFGRLFLVMEFVDGPSLTAVMRDGPFSASDATVLLDRIAAGLAAAHEKGVVHRDISPDNIILPGRRIELAKIIDFGISKQTAPDAATIIGDGFAGKYSYASPEQIGMHGGVVDARSDIYSFGLVLAAVLFGRPLDMGNSPQSVMERRMRVPDLGTVPSPLREVLTEMLAPDPARRTQSAASLIGICNARSRAASKAGNGAGKGSRPVALIVAAGLAAAALIGGVGGYLALSGPASDRPPPPIADKPVDKPAEKVAEKAAEKVIVKSAELVPSPPALAPTVAPAVTPIAPSPAAPQASPPVALASAQPATLPPVPPPVAPPVAAGGSPAVLQPPAIQAPPAQIAALRPAPTPDDVRTRLEQARRSLSCAGLHIDRSGGGRFAVSGYAGSDADLRLLNDRLSELTVESRIDLSLSVRPWPFCEALAIAIPPTEAMRGEHVQIGLNKPSLVYRDGETLLVTVKAGMLSGHLTVDYLDLDGNIVHMVPMPLRRDGRINARQSITLGAEANKVDKNTRVYDISAPFGPGMILAVLTAKPLFAADRPEVERASDYLPALRAKLANLGEGNRELASDAVFFTTVAR</sequence>
<comment type="caution">
    <text evidence="7">The sequence shown here is derived from an EMBL/GenBank/DDBJ whole genome shotgun (WGS) entry which is preliminary data.</text>
</comment>
<dbReference type="CDD" id="cd14014">
    <property type="entry name" value="STKc_PknB_like"/>
    <property type="match status" value="1"/>
</dbReference>
<keyword evidence="2" id="KW-0547">Nucleotide-binding</keyword>
<gene>
    <name evidence="7" type="ORF">CRT60_08850</name>
</gene>
<dbReference type="GO" id="GO:0005524">
    <property type="term" value="F:ATP binding"/>
    <property type="evidence" value="ECO:0007669"/>
    <property type="project" value="UniProtKB-KW"/>
</dbReference>
<dbReference type="PROSITE" id="PS00109">
    <property type="entry name" value="PROTEIN_KINASE_TYR"/>
    <property type="match status" value="1"/>
</dbReference>
<organism evidence="7 8">
    <name type="scientific">Azospirillum palustre</name>
    <dbReference type="NCBI Taxonomy" id="2044885"/>
    <lineage>
        <taxon>Bacteria</taxon>
        <taxon>Pseudomonadati</taxon>
        <taxon>Pseudomonadota</taxon>
        <taxon>Alphaproteobacteria</taxon>
        <taxon>Rhodospirillales</taxon>
        <taxon>Azospirillaceae</taxon>
        <taxon>Azospirillum</taxon>
    </lineage>
</organism>
<dbReference type="InterPro" id="IPR000719">
    <property type="entry name" value="Prot_kinase_dom"/>
</dbReference>
<dbReference type="OrthoDB" id="9801841at2"/>
<reference evidence="8" key="1">
    <citation type="submission" date="2017-10" db="EMBL/GenBank/DDBJ databases">
        <authorList>
            <person name="Kravchenko I.K."/>
            <person name="Grouzdev D.S."/>
        </authorList>
    </citation>
    <scope>NUCLEOTIDE SEQUENCE [LARGE SCALE GENOMIC DNA]</scope>
    <source>
        <strain evidence="8">B2</strain>
    </source>
</reference>
<evidence type="ECO:0000259" key="6">
    <source>
        <dbReference type="PROSITE" id="PS50011"/>
    </source>
</evidence>
<evidence type="ECO:0000256" key="5">
    <source>
        <dbReference type="SAM" id="MobiDB-lite"/>
    </source>
</evidence>
<dbReference type="Gene3D" id="1.10.510.10">
    <property type="entry name" value="Transferase(Phosphotransferase) domain 1"/>
    <property type="match status" value="1"/>
</dbReference>
<feature type="compositionally biased region" description="Low complexity" evidence="5">
    <location>
        <begin position="13"/>
        <end position="24"/>
    </location>
</feature>
<keyword evidence="4" id="KW-0067">ATP-binding</keyword>
<feature type="domain" description="Protein kinase" evidence="6">
    <location>
        <begin position="108"/>
        <end position="367"/>
    </location>
</feature>
<evidence type="ECO:0000313" key="7">
    <source>
        <dbReference type="EMBL" id="PGH58053.1"/>
    </source>
</evidence>
<dbReference type="InterPro" id="IPR011009">
    <property type="entry name" value="Kinase-like_dom_sf"/>
</dbReference>
<evidence type="ECO:0000256" key="1">
    <source>
        <dbReference type="ARBA" id="ARBA00022679"/>
    </source>
</evidence>
<proteinExistence type="predicted"/>
<dbReference type="GO" id="GO:0004674">
    <property type="term" value="F:protein serine/threonine kinase activity"/>
    <property type="evidence" value="ECO:0007669"/>
    <property type="project" value="TreeGrafter"/>
</dbReference>
<evidence type="ECO:0000256" key="2">
    <source>
        <dbReference type="ARBA" id="ARBA00022741"/>
    </source>
</evidence>
<protein>
    <submittedName>
        <fullName evidence="7">Serine/threonine kinase</fullName>
    </submittedName>
</protein>
<dbReference type="EMBL" id="PDKW01000039">
    <property type="protein sequence ID" value="PGH58053.1"/>
    <property type="molecule type" value="Genomic_DNA"/>
</dbReference>
<dbReference type="Proteomes" id="UP000225379">
    <property type="component" value="Unassembled WGS sequence"/>
</dbReference>
<dbReference type="PANTHER" id="PTHR43289">
    <property type="entry name" value="MITOGEN-ACTIVATED PROTEIN KINASE KINASE KINASE 20-RELATED"/>
    <property type="match status" value="1"/>
</dbReference>
<keyword evidence="8" id="KW-1185">Reference proteome</keyword>
<dbReference type="RefSeq" id="WP_098736038.1">
    <property type="nucleotide sequence ID" value="NZ_PDKW01000039.1"/>
</dbReference>
<dbReference type="PROSITE" id="PS50011">
    <property type="entry name" value="PROTEIN_KINASE_DOM"/>
    <property type="match status" value="1"/>
</dbReference>
<feature type="region of interest" description="Disordered" evidence="5">
    <location>
        <begin position="1"/>
        <end position="31"/>
    </location>
</feature>
<evidence type="ECO:0000256" key="4">
    <source>
        <dbReference type="ARBA" id="ARBA00022840"/>
    </source>
</evidence>
<name>A0A2B8BKI5_9PROT</name>
<keyword evidence="1" id="KW-0808">Transferase</keyword>
<evidence type="ECO:0000313" key="8">
    <source>
        <dbReference type="Proteomes" id="UP000225379"/>
    </source>
</evidence>
<accession>A0A2B8BKI5</accession>
<keyword evidence="3 7" id="KW-0418">Kinase</keyword>
<dbReference type="InterPro" id="IPR008266">
    <property type="entry name" value="Tyr_kinase_AS"/>
</dbReference>
<evidence type="ECO:0000256" key="3">
    <source>
        <dbReference type="ARBA" id="ARBA00022777"/>
    </source>
</evidence>
<dbReference type="SUPFAM" id="SSF56112">
    <property type="entry name" value="Protein kinase-like (PK-like)"/>
    <property type="match status" value="1"/>
</dbReference>
<dbReference type="Pfam" id="PF00069">
    <property type="entry name" value="Pkinase"/>
    <property type="match status" value="1"/>
</dbReference>
<dbReference type="AlphaFoldDB" id="A0A2B8BKI5"/>
<dbReference type="Gene3D" id="3.30.200.20">
    <property type="entry name" value="Phosphorylase Kinase, domain 1"/>
    <property type="match status" value="1"/>
</dbReference>